<feature type="transmembrane region" description="Helical" evidence="2">
    <location>
        <begin position="12"/>
        <end position="32"/>
    </location>
</feature>
<evidence type="ECO:0000313" key="3">
    <source>
        <dbReference type="EMBL" id="CAG9137465.1"/>
    </source>
</evidence>
<evidence type="ECO:0000313" key="4">
    <source>
        <dbReference type="Proteomes" id="UP000653454"/>
    </source>
</evidence>
<reference evidence="3" key="1">
    <citation type="submission" date="2020-11" db="EMBL/GenBank/DDBJ databases">
        <authorList>
            <person name="Whiteford S."/>
        </authorList>
    </citation>
    <scope>NUCLEOTIDE SEQUENCE</scope>
</reference>
<accession>A0A8S4G8T1</accession>
<evidence type="ECO:0000256" key="1">
    <source>
        <dbReference type="SAM" id="MobiDB-lite"/>
    </source>
</evidence>
<organism evidence="3 4">
    <name type="scientific">Plutella xylostella</name>
    <name type="common">Diamondback moth</name>
    <name type="synonym">Plutella maculipennis</name>
    <dbReference type="NCBI Taxonomy" id="51655"/>
    <lineage>
        <taxon>Eukaryota</taxon>
        <taxon>Metazoa</taxon>
        <taxon>Ecdysozoa</taxon>
        <taxon>Arthropoda</taxon>
        <taxon>Hexapoda</taxon>
        <taxon>Insecta</taxon>
        <taxon>Pterygota</taxon>
        <taxon>Neoptera</taxon>
        <taxon>Endopterygota</taxon>
        <taxon>Lepidoptera</taxon>
        <taxon>Glossata</taxon>
        <taxon>Ditrysia</taxon>
        <taxon>Yponomeutoidea</taxon>
        <taxon>Plutellidae</taxon>
        <taxon>Plutella</taxon>
    </lineage>
</organism>
<keyword evidence="2" id="KW-1133">Transmembrane helix</keyword>
<proteinExistence type="predicted"/>
<evidence type="ECO:0000256" key="2">
    <source>
        <dbReference type="SAM" id="Phobius"/>
    </source>
</evidence>
<comment type="caution">
    <text evidence="3">The sequence shown here is derived from an EMBL/GenBank/DDBJ whole genome shotgun (WGS) entry which is preliminary data.</text>
</comment>
<feature type="compositionally biased region" description="Polar residues" evidence="1">
    <location>
        <begin position="52"/>
        <end position="61"/>
    </location>
</feature>
<keyword evidence="2" id="KW-0812">Transmembrane</keyword>
<feature type="compositionally biased region" description="Basic and acidic residues" evidence="1">
    <location>
        <begin position="77"/>
        <end position="88"/>
    </location>
</feature>
<feature type="region of interest" description="Disordered" evidence="1">
    <location>
        <begin position="52"/>
        <end position="94"/>
    </location>
</feature>
<keyword evidence="4" id="KW-1185">Reference proteome</keyword>
<dbReference type="EMBL" id="CAJHNJ030000247">
    <property type="protein sequence ID" value="CAG9137465.1"/>
    <property type="molecule type" value="Genomic_DNA"/>
</dbReference>
<dbReference type="AlphaFoldDB" id="A0A8S4G8T1"/>
<keyword evidence="2" id="KW-0472">Membrane</keyword>
<gene>
    <name evidence="3" type="ORF">PLXY2_LOCUS15720</name>
</gene>
<name>A0A8S4G8T1_PLUXY</name>
<sequence>MRGQWFRCRPSARLLLMLVMLLGFIAYCYYSLPGSKKSVQFPPSLYPKLVTSDNLNTQPSEETLGRNYGVSTAMTRRSMEQRRGRDGSPSRAMG</sequence>
<protein>
    <submittedName>
        <fullName evidence="3">(diamondback moth) hypothetical protein</fullName>
    </submittedName>
</protein>
<dbReference type="Proteomes" id="UP000653454">
    <property type="component" value="Unassembled WGS sequence"/>
</dbReference>